<dbReference type="EMBL" id="JASPKZ010010664">
    <property type="protein sequence ID" value="KAJ9573956.1"/>
    <property type="molecule type" value="Genomic_DNA"/>
</dbReference>
<evidence type="ECO:0000313" key="3">
    <source>
        <dbReference type="Proteomes" id="UP001233999"/>
    </source>
</evidence>
<sequence>MFPTVEKIPDQGPSWQNGNSAVKRLEECKTQGLPLSFGLMSELLNTSMYYTLYMAPTVCPGPQS</sequence>
<keyword evidence="3" id="KW-1185">Reference proteome</keyword>
<evidence type="ECO:0000256" key="1">
    <source>
        <dbReference type="SAM" id="MobiDB-lite"/>
    </source>
</evidence>
<organism evidence="2 3">
    <name type="scientific">Diploptera punctata</name>
    <name type="common">Pacific beetle cockroach</name>
    <dbReference type="NCBI Taxonomy" id="6984"/>
    <lineage>
        <taxon>Eukaryota</taxon>
        <taxon>Metazoa</taxon>
        <taxon>Ecdysozoa</taxon>
        <taxon>Arthropoda</taxon>
        <taxon>Hexapoda</taxon>
        <taxon>Insecta</taxon>
        <taxon>Pterygota</taxon>
        <taxon>Neoptera</taxon>
        <taxon>Polyneoptera</taxon>
        <taxon>Dictyoptera</taxon>
        <taxon>Blattodea</taxon>
        <taxon>Blaberoidea</taxon>
        <taxon>Blaberidae</taxon>
        <taxon>Diplopterinae</taxon>
        <taxon>Diploptera</taxon>
    </lineage>
</organism>
<gene>
    <name evidence="2" type="ORF">L9F63_008664</name>
</gene>
<accession>A0AAD8E1Y0</accession>
<feature type="region of interest" description="Disordered" evidence="1">
    <location>
        <begin position="1"/>
        <end position="20"/>
    </location>
</feature>
<feature type="non-terminal residue" evidence="2">
    <location>
        <position position="64"/>
    </location>
</feature>
<reference evidence="2" key="2">
    <citation type="submission" date="2023-05" db="EMBL/GenBank/DDBJ databases">
        <authorList>
            <person name="Fouks B."/>
        </authorList>
    </citation>
    <scope>NUCLEOTIDE SEQUENCE</scope>
    <source>
        <strain evidence="2">Stay&amp;Tobe</strain>
        <tissue evidence="2">Testes</tissue>
    </source>
</reference>
<name>A0AAD8E1Y0_DIPPU</name>
<protein>
    <submittedName>
        <fullName evidence="2">Uncharacterized protein</fullName>
    </submittedName>
</protein>
<proteinExistence type="predicted"/>
<evidence type="ECO:0000313" key="2">
    <source>
        <dbReference type="EMBL" id="KAJ9573956.1"/>
    </source>
</evidence>
<reference evidence="2" key="1">
    <citation type="journal article" date="2023" name="IScience">
        <title>Live-bearing cockroach genome reveals convergent evolutionary mechanisms linked to viviparity in insects and beyond.</title>
        <authorList>
            <person name="Fouks B."/>
            <person name="Harrison M.C."/>
            <person name="Mikhailova A.A."/>
            <person name="Marchal E."/>
            <person name="English S."/>
            <person name="Carruthers M."/>
            <person name="Jennings E.C."/>
            <person name="Chiamaka E.L."/>
            <person name="Frigard R.A."/>
            <person name="Pippel M."/>
            <person name="Attardo G.M."/>
            <person name="Benoit J.B."/>
            <person name="Bornberg-Bauer E."/>
            <person name="Tobe S.S."/>
        </authorList>
    </citation>
    <scope>NUCLEOTIDE SEQUENCE</scope>
    <source>
        <strain evidence="2">Stay&amp;Tobe</strain>
    </source>
</reference>
<comment type="caution">
    <text evidence="2">The sequence shown here is derived from an EMBL/GenBank/DDBJ whole genome shotgun (WGS) entry which is preliminary data.</text>
</comment>
<dbReference type="AlphaFoldDB" id="A0AAD8E1Y0"/>
<dbReference type="Proteomes" id="UP001233999">
    <property type="component" value="Unassembled WGS sequence"/>
</dbReference>